<dbReference type="PANTHER" id="PTHR30006">
    <property type="entry name" value="THIAMINE-BINDING PERIPLASMIC PROTEIN-RELATED"/>
    <property type="match status" value="1"/>
</dbReference>
<dbReference type="AlphaFoldDB" id="A0A3M3B6R5"/>
<organism evidence="2 3">
    <name type="scientific">Pseudomonas caricapapayae</name>
    <dbReference type="NCBI Taxonomy" id="46678"/>
    <lineage>
        <taxon>Bacteria</taxon>
        <taxon>Pseudomonadati</taxon>
        <taxon>Pseudomonadota</taxon>
        <taxon>Gammaproteobacteria</taxon>
        <taxon>Pseudomonadales</taxon>
        <taxon>Pseudomonadaceae</taxon>
        <taxon>Pseudomonas</taxon>
    </lineage>
</organism>
<comment type="caution">
    <text evidence="2">The sequence shown here is derived from an EMBL/GenBank/DDBJ whole genome shotgun (WGS) entry which is preliminary data.</text>
</comment>
<dbReference type="GO" id="GO:0030288">
    <property type="term" value="C:outer membrane-bounded periplasmic space"/>
    <property type="evidence" value="ECO:0007669"/>
    <property type="project" value="TreeGrafter"/>
</dbReference>
<evidence type="ECO:0000313" key="3">
    <source>
        <dbReference type="Proteomes" id="UP000278587"/>
    </source>
</evidence>
<proteinExistence type="predicted"/>
<gene>
    <name evidence="2" type="ORF">ALQ84_05186</name>
</gene>
<dbReference type="Proteomes" id="UP000278587">
    <property type="component" value="Unassembled WGS sequence"/>
</dbReference>
<evidence type="ECO:0000313" key="2">
    <source>
        <dbReference type="EMBL" id="RMM08340.1"/>
    </source>
</evidence>
<dbReference type="CDD" id="cd13589">
    <property type="entry name" value="PBP2_polyamine_RpCGA009"/>
    <property type="match status" value="1"/>
</dbReference>
<dbReference type="PANTHER" id="PTHR30006:SF2">
    <property type="entry name" value="ABC TRANSPORTER SUBSTRATE-BINDING PROTEIN"/>
    <property type="match status" value="1"/>
</dbReference>
<sequence>MGLRRRITYLARGVFHRPLPAGNRSIQGYRIRYEHHPIAQRKVVPMKNTQRLALTGLSCLPLAAALFCMPAQADTTLYLGMNGGTMERLYADQVLPAFEKANNVKVVIVPGTSADILAKVQASKDNPQMHVMFLDDGIMYRAISMGLCDPLQPSASLADLPAKAKIKEQAAAVSLGVTGLAYNTRMFKEKGWNVPTSWMDLADKRFKDKVVFQSLASSTFGLHGFLMFNRIQGGSEKDVEPGFKAWPKTIGPNVLEYIASSAKISEMVQTDEAALFPLTPTQVTALKIKGVPVEYASPKEGGVVLNVAECTIANNSQPELAQKLAAYLLTPEAQAPALEFGDQIPSNPKTPTTDKTRAQVEAMEKYLETAVTIDWDQVNQIRPEWNARWSRSIER</sequence>
<keyword evidence="1" id="KW-0732">Signal</keyword>
<dbReference type="SUPFAM" id="SSF53850">
    <property type="entry name" value="Periplasmic binding protein-like II"/>
    <property type="match status" value="1"/>
</dbReference>
<dbReference type="Gene3D" id="3.40.190.10">
    <property type="entry name" value="Periplasmic binding protein-like II"/>
    <property type="match status" value="2"/>
</dbReference>
<dbReference type="GO" id="GO:0030975">
    <property type="term" value="F:thiamine binding"/>
    <property type="evidence" value="ECO:0007669"/>
    <property type="project" value="TreeGrafter"/>
</dbReference>
<dbReference type="GO" id="GO:0030976">
    <property type="term" value="F:thiamine pyrophosphate binding"/>
    <property type="evidence" value="ECO:0007669"/>
    <property type="project" value="TreeGrafter"/>
</dbReference>
<evidence type="ECO:0000256" key="1">
    <source>
        <dbReference type="ARBA" id="ARBA00022729"/>
    </source>
</evidence>
<dbReference type="Pfam" id="PF13416">
    <property type="entry name" value="SBP_bac_8"/>
    <property type="match status" value="1"/>
</dbReference>
<dbReference type="EMBL" id="RBOC01000123">
    <property type="protein sequence ID" value="RMM08340.1"/>
    <property type="molecule type" value="Genomic_DNA"/>
</dbReference>
<accession>A0A3M3B6R5</accession>
<reference evidence="2 3" key="1">
    <citation type="submission" date="2018-08" db="EMBL/GenBank/DDBJ databases">
        <title>Recombination of ecologically and evolutionarily significant loci maintains genetic cohesion in the Pseudomonas syringae species complex.</title>
        <authorList>
            <person name="Dillon M."/>
            <person name="Thakur S."/>
            <person name="Almeida R.N.D."/>
            <person name="Weir B.S."/>
            <person name="Guttman D.S."/>
        </authorList>
    </citation>
    <scope>NUCLEOTIDE SEQUENCE [LARGE SCALE GENOMIC DNA]</scope>
    <source>
        <strain evidence="2 3">ICMP 4086</strain>
    </source>
</reference>
<dbReference type="GO" id="GO:0015888">
    <property type="term" value="P:thiamine transport"/>
    <property type="evidence" value="ECO:0007669"/>
    <property type="project" value="TreeGrafter"/>
</dbReference>
<protein>
    <submittedName>
        <fullName evidence="2">Spermidine/putrescine ABC-type transport system</fullName>
    </submittedName>
</protein>
<dbReference type="InterPro" id="IPR006059">
    <property type="entry name" value="SBP"/>
</dbReference>
<name>A0A3M3B6R5_9PSED</name>